<reference evidence="2 3" key="1">
    <citation type="submission" date="2020-03" db="EMBL/GenBank/DDBJ databases">
        <title>Genomic analysis of Bacteroides faecium CBA7301.</title>
        <authorList>
            <person name="Kim J."/>
            <person name="Roh S.W."/>
        </authorList>
    </citation>
    <scope>NUCLEOTIDE SEQUENCE [LARGE SCALE GENOMIC DNA]</scope>
    <source>
        <strain evidence="2 3">CBA7301</strain>
    </source>
</reference>
<evidence type="ECO:0000313" key="2">
    <source>
        <dbReference type="EMBL" id="QIU96104.1"/>
    </source>
</evidence>
<dbReference type="CDD" id="cd10929">
    <property type="entry name" value="CE4_u5"/>
    <property type="match status" value="1"/>
</dbReference>
<dbReference type="EMBL" id="CP050831">
    <property type="protein sequence ID" value="QIU96104.1"/>
    <property type="molecule type" value="Genomic_DNA"/>
</dbReference>
<dbReference type="InterPro" id="IPR002509">
    <property type="entry name" value="NODB_dom"/>
</dbReference>
<dbReference type="AlphaFoldDB" id="A0A6H0KRN3"/>
<name>A0A6H0KRN3_9BACE</name>
<dbReference type="RefSeq" id="WP_167965265.1">
    <property type="nucleotide sequence ID" value="NZ_CP050831.1"/>
</dbReference>
<feature type="domain" description="NodB homology" evidence="1">
    <location>
        <begin position="39"/>
        <end position="186"/>
    </location>
</feature>
<dbReference type="SUPFAM" id="SSF88713">
    <property type="entry name" value="Glycoside hydrolase/deacetylase"/>
    <property type="match status" value="1"/>
</dbReference>
<protein>
    <submittedName>
        <fullName evidence="2">Polysaccharide deacetylase family protein</fullName>
    </submittedName>
</protein>
<gene>
    <name evidence="2" type="ORF">BacF7301_18970</name>
</gene>
<dbReference type="Pfam" id="PF01522">
    <property type="entry name" value="Polysacc_deac_1"/>
    <property type="match status" value="1"/>
</dbReference>
<accession>A0A6H0KRN3</accession>
<dbReference type="GO" id="GO:0016810">
    <property type="term" value="F:hydrolase activity, acting on carbon-nitrogen (but not peptide) bonds"/>
    <property type="evidence" value="ECO:0007669"/>
    <property type="project" value="InterPro"/>
</dbReference>
<dbReference type="KEGG" id="bfc:BacF7301_18970"/>
<proteinExistence type="predicted"/>
<evidence type="ECO:0000259" key="1">
    <source>
        <dbReference type="Pfam" id="PF01522"/>
    </source>
</evidence>
<keyword evidence="3" id="KW-1185">Reference proteome</keyword>
<dbReference type="Gene3D" id="3.20.20.370">
    <property type="entry name" value="Glycoside hydrolase/deacetylase"/>
    <property type="match status" value="1"/>
</dbReference>
<organism evidence="2 3">
    <name type="scientific">Bacteroides faecium</name>
    <dbReference type="NCBI Taxonomy" id="2715212"/>
    <lineage>
        <taxon>Bacteria</taxon>
        <taxon>Pseudomonadati</taxon>
        <taxon>Bacteroidota</taxon>
        <taxon>Bacteroidia</taxon>
        <taxon>Bacteroidales</taxon>
        <taxon>Bacteroidaceae</taxon>
        <taxon>Bacteroides</taxon>
    </lineage>
</organism>
<evidence type="ECO:0000313" key="3">
    <source>
        <dbReference type="Proteomes" id="UP000501780"/>
    </source>
</evidence>
<dbReference type="Proteomes" id="UP000501780">
    <property type="component" value="Chromosome"/>
</dbReference>
<sequence>MNNPNKGTLVISLDYELMWGIIDVLTKDGYGQTHVKQVPDVINKMIALFEKYDVHATFATVGMIMYSNSKELLADIPQVHPTYKQTVKSPYEHDYITQITAEEECLFFQPEVAKRINSHKGMEFGTHTYCHYYCWAEGQTTEQFDADTKKAVEVAKRNGIEIKSIVFPRNQVSDEHLKICAKYGITSYRGNALKFFNEPKSTFEEIKNRICRLLDAYINVGGMTSIPYEKLEYKEGMLNVCASRMLRPYSSRLFFLEELRLRRIKKEMTYAAKKSEMYHLWWHPHNFGANMEENLRFLEGVLQTYKKCKERYGMQSCTMTEIKDQLS</sequence>
<dbReference type="GO" id="GO:0005975">
    <property type="term" value="P:carbohydrate metabolic process"/>
    <property type="evidence" value="ECO:0007669"/>
    <property type="project" value="InterPro"/>
</dbReference>
<dbReference type="InterPro" id="IPR011330">
    <property type="entry name" value="Glyco_hydro/deAcase_b/a-brl"/>
</dbReference>